<accession>A0A0P1G143</accession>
<dbReference type="Pfam" id="PF07845">
    <property type="entry name" value="DUF1636"/>
    <property type="match status" value="1"/>
</dbReference>
<reference evidence="1 2" key="1">
    <citation type="submission" date="2015-09" db="EMBL/GenBank/DDBJ databases">
        <authorList>
            <consortium name="Swine Surveillance"/>
        </authorList>
    </citation>
    <scope>NUCLEOTIDE SEQUENCE [LARGE SCALE GENOMIC DNA]</scope>
    <source>
        <strain evidence="1 2">CECT 7557</strain>
    </source>
</reference>
<dbReference type="Gene3D" id="3.40.30.10">
    <property type="entry name" value="Glutaredoxin"/>
    <property type="match status" value="1"/>
</dbReference>
<evidence type="ECO:0000313" key="1">
    <source>
        <dbReference type="EMBL" id="CUH75330.1"/>
    </source>
</evidence>
<keyword evidence="2" id="KW-1185">Reference proteome</keyword>
<dbReference type="SUPFAM" id="SSF52833">
    <property type="entry name" value="Thioredoxin-like"/>
    <property type="match status" value="1"/>
</dbReference>
<dbReference type="EMBL" id="CYSD01000012">
    <property type="protein sequence ID" value="CUH75330.1"/>
    <property type="molecule type" value="Genomic_DNA"/>
</dbReference>
<sequence length="144" mass="15534">MAEDLAPQDDSPQAQLAPVVVTVCTTCRREGVDPEAKRPGRVLAEALNGADLPEGVTVRGVECLSACSRSCSILIEGGSERWSYIYGDLDPEDHLADITAGITAYATTTDGLVPWRERPVIFRKQSVARIPPLKLPSVDLTKDD</sequence>
<protein>
    <submittedName>
        <fullName evidence="1">Putative metal-binding protein</fullName>
    </submittedName>
</protein>
<dbReference type="AlphaFoldDB" id="A0A0P1G143"/>
<organism evidence="1 2">
    <name type="scientific">Tritonibacter multivorans</name>
    <dbReference type="NCBI Taxonomy" id="928856"/>
    <lineage>
        <taxon>Bacteria</taxon>
        <taxon>Pseudomonadati</taxon>
        <taxon>Pseudomonadota</taxon>
        <taxon>Alphaproteobacteria</taxon>
        <taxon>Rhodobacterales</taxon>
        <taxon>Paracoccaceae</taxon>
        <taxon>Tritonibacter</taxon>
    </lineage>
</organism>
<dbReference type="Proteomes" id="UP000052022">
    <property type="component" value="Unassembled WGS sequence"/>
</dbReference>
<evidence type="ECO:0000313" key="2">
    <source>
        <dbReference type="Proteomes" id="UP000052022"/>
    </source>
</evidence>
<proteinExistence type="predicted"/>
<dbReference type="CDD" id="cd02980">
    <property type="entry name" value="TRX_Fd_family"/>
    <property type="match status" value="1"/>
</dbReference>
<dbReference type="STRING" id="928856.SAMN04488049_10926"/>
<gene>
    <name evidence="1" type="ORF">TRM7557_00334</name>
</gene>
<dbReference type="InterPro" id="IPR036249">
    <property type="entry name" value="Thioredoxin-like_sf"/>
</dbReference>
<dbReference type="OrthoDB" id="424426at2"/>
<dbReference type="RefSeq" id="WP_058288480.1">
    <property type="nucleotide sequence ID" value="NZ_CYSD01000012.1"/>
</dbReference>
<dbReference type="InterPro" id="IPR012863">
    <property type="entry name" value="DUF1636"/>
</dbReference>
<name>A0A0P1G143_9RHOB</name>